<feature type="region of interest" description="Disordered" evidence="1">
    <location>
        <begin position="48"/>
        <end position="73"/>
    </location>
</feature>
<gene>
    <name evidence="2" type="ORF">PMG25_03090</name>
</gene>
<protein>
    <submittedName>
        <fullName evidence="2">Uncharacterized protein</fullName>
    </submittedName>
</protein>
<evidence type="ECO:0000256" key="1">
    <source>
        <dbReference type="SAM" id="MobiDB-lite"/>
    </source>
</evidence>
<reference evidence="2 3" key="1">
    <citation type="submission" date="2023-01" db="EMBL/GenBank/DDBJ databases">
        <title>Novel diversity within Roseofilum (Cyanobacteria; Desertifilaceae) from marine benthic mats with descriptions of four novel species.</title>
        <authorList>
            <person name="Wang Y."/>
            <person name="Berthold D.E."/>
            <person name="Hu J."/>
            <person name="Lefler F.W."/>
            <person name="Laughinghouse H.D. IV."/>
        </authorList>
    </citation>
    <scope>NUCLEOTIDE SEQUENCE [LARGE SCALE GENOMIC DNA]</scope>
    <source>
        <strain evidence="2 3">BLCC-M114</strain>
    </source>
</reference>
<name>A0ABT7B1M9_9CYAN</name>
<dbReference type="Proteomes" id="UP001235849">
    <property type="component" value="Unassembled WGS sequence"/>
</dbReference>
<proteinExistence type="predicted"/>
<evidence type="ECO:0000313" key="3">
    <source>
        <dbReference type="Proteomes" id="UP001235849"/>
    </source>
</evidence>
<sequence length="73" mass="8360">MMKRSPTPPPAPNLDPEQQQEKHKVRQAAEQFAEFFQGEIMDIAEKVTLPQPESFEADSPYLESVDEEDDPPF</sequence>
<feature type="compositionally biased region" description="Acidic residues" evidence="1">
    <location>
        <begin position="64"/>
        <end position="73"/>
    </location>
</feature>
<comment type="caution">
    <text evidence="2">The sequence shown here is derived from an EMBL/GenBank/DDBJ whole genome shotgun (WGS) entry which is preliminary data.</text>
</comment>
<feature type="compositionally biased region" description="Pro residues" evidence="1">
    <location>
        <begin position="1"/>
        <end position="13"/>
    </location>
</feature>
<feature type="region of interest" description="Disordered" evidence="1">
    <location>
        <begin position="1"/>
        <end position="27"/>
    </location>
</feature>
<accession>A0ABT7B1M9</accession>
<evidence type="ECO:0000313" key="2">
    <source>
        <dbReference type="EMBL" id="MDJ1173069.1"/>
    </source>
</evidence>
<dbReference type="RefSeq" id="WP_283765446.1">
    <property type="nucleotide sequence ID" value="NZ_JAQOSO010000012.1"/>
</dbReference>
<dbReference type="EMBL" id="JAQOSO010000012">
    <property type="protein sequence ID" value="MDJ1173069.1"/>
    <property type="molecule type" value="Genomic_DNA"/>
</dbReference>
<organism evidence="2 3">
    <name type="scientific">Roseofilum capinflatum BLCC-M114</name>
    <dbReference type="NCBI Taxonomy" id="3022440"/>
    <lineage>
        <taxon>Bacteria</taxon>
        <taxon>Bacillati</taxon>
        <taxon>Cyanobacteriota</taxon>
        <taxon>Cyanophyceae</taxon>
        <taxon>Desertifilales</taxon>
        <taxon>Desertifilaceae</taxon>
        <taxon>Roseofilum</taxon>
        <taxon>Roseofilum capinflatum</taxon>
    </lineage>
</organism>
<keyword evidence="3" id="KW-1185">Reference proteome</keyword>